<dbReference type="SMART" id="SM00155">
    <property type="entry name" value="PLDc"/>
    <property type="match status" value="1"/>
</dbReference>
<evidence type="ECO:0000313" key="8">
    <source>
        <dbReference type="EMBL" id="KAK4521192.1"/>
    </source>
</evidence>
<evidence type="ECO:0000256" key="5">
    <source>
        <dbReference type="ARBA" id="ARBA00040549"/>
    </source>
</evidence>
<dbReference type="PANTHER" id="PTHR43856:SF1">
    <property type="entry name" value="MITOCHONDRIAL CARDIOLIPIN HYDROLASE"/>
    <property type="match status" value="1"/>
</dbReference>
<dbReference type="InterPro" id="IPR025202">
    <property type="entry name" value="PLD-like_dom"/>
</dbReference>
<feature type="compositionally biased region" description="Basic and acidic residues" evidence="6">
    <location>
        <begin position="110"/>
        <end position="119"/>
    </location>
</feature>
<keyword evidence="1" id="KW-0378">Hydrolase</keyword>
<evidence type="ECO:0000256" key="2">
    <source>
        <dbReference type="ARBA" id="ARBA00022963"/>
    </source>
</evidence>
<dbReference type="GeneID" id="89956823"/>
<keyword evidence="9" id="KW-1185">Reference proteome</keyword>
<dbReference type="PROSITE" id="PS50035">
    <property type="entry name" value="PLD"/>
    <property type="match status" value="1"/>
</dbReference>
<dbReference type="GO" id="GO:0016891">
    <property type="term" value="F:RNA endonuclease activity producing 5'-phosphomonoesters, hydrolytic mechanism"/>
    <property type="evidence" value="ECO:0007669"/>
    <property type="project" value="TreeGrafter"/>
</dbReference>
<evidence type="ECO:0000256" key="4">
    <source>
        <dbReference type="ARBA" id="ARBA00038012"/>
    </source>
</evidence>
<dbReference type="RefSeq" id="XP_064687858.1">
    <property type="nucleotide sequence ID" value="XM_064832303.1"/>
</dbReference>
<protein>
    <recommendedName>
        <fullName evidence="5">Mitochondrial cardiolipin hydrolase</fullName>
    </recommendedName>
</protein>
<keyword evidence="2" id="KW-0442">Lipid degradation</keyword>
<feature type="compositionally biased region" description="Acidic residues" evidence="6">
    <location>
        <begin position="142"/>
        <end position="161"/>
    </location>
</feature>
<gene>
    <name evidence="8" type="ORF">ATC70_013137</name>
</gene>
<dbReference type="EMBL" id="JASEJX010000006">
    <property type="protein sequence ID" value="KAK4521192.1"/>
    <property type="molecule type" value="Genomic_DNA"/>
</dbReference>
<feature type="region of interest" description="Disordered" evidence="6">
    <location>
        <begin position="110"/>
        <end position="226"/>
    </location>
</feature>
<dbReference type="SUPFAM" id="SSF56024">
    <property type="entry name" value="Phospholipase D/nuclease"/>
    <property type="match status" value="1"/>
</dbReference>
<dbReference type="InterPro" id="IPR051406">
    <property type="entry name" value="PLD_domain"/>
</dbReference>
<dbReference type="InterPro" id="IPR001736">
    <property type="entry name" value="PLipase_D/transphosphatidylase"/>
</dbReference>
<evidence type="ECO:0000256" key="3">
    <source>
        <dbReference type="ARBA" id="ARBA00023098"/>
    </source>
</evidence>
<proteinExistence type="inferred from homology"/>
<dbReference type="GO" id="GO:0016042">
    <property type="term" value="P:lipid catabolic process"/>
    <property type="evidence" value="ECO:0007669"/>
    <property type="project" value="UniProtKB-KW"/>
</dbReference>
<evidence type="ECO:0000259" key="7">
    <source>
        <dbReference type="PROSITE" id="PS50035"/>
    </source>
</evidence>
<evidence type="ECO:0000256" key="1">
    <source>
        <dbReference type="ARBA" id="ARBA00022801"/>
    </source>
</evidence>
<comment type="caution">
    <text evidence="8">The sequence shown here is derived from an EMBL/GenBank/DDBJ whole genome shotgun (WGS) entry which is preliminary data.</text>
</comment>
<name>A0AAN7DPT3_9FUNG</name>
<reference evidence="8 9" key="1">
    <citation type="submission" date="2022-11" db="EMBL/GenBank/DDBJ databases">
        <title>Mucor velutinosus strain NIH1002 WGS.</title>
        <authorList>
            <person name="Subramanian P."/>
            <person name="Mullikin J.C."/>
            <person name="Segre J.A."/>
            <person name="Zelazny A.M."/>
        </authorList>
    </citation>
    <scope>NUCLEOTIDE SEQUENCE [LARGE SCALE GENOMIC DNA]</scope>
    <source>
        <strain evidence="8 9">NIH1002</strain>
    </source>
</reference>
<evidence type="ECO:0000256" key="6">
    <source>
        <dbReference type="SAM" id="MobiDB-lite"/>
    </source>
</evidence>
<evidence type="ECO:0000313" key="9">
    <source>
        <dbReference type="Proteomes" id="UP001304243"/>
    </source>
</evidence>
<organism evidence="8 9">
    <name type="scientific">Mucor velutinosus</name>
    <dbReference type="NCBI Taxonomy" id="708070"/>
    <lineage>
        <taxon>Eukaryota</taxon>
        <taxon>Fungi</taxon>
        <taxon>Fungi incertae sedis</taxon>
        <taxon>Mucoromycota</taxon>
        <taxon>Mucoromycotina</taxon>
        <taxon>Mucoromycetes</taxon>
        <taxon>Mucorales</taxon>
        <taxon>Mucorineae</taxon>
        <taxon>Mucoraceae</taxon>
        <taxon>Mucor</taxon>
    </lineage>
</organism>
<keyword evidence="3" id="KW-0443">Lipid metabolism</keyword>
<dbReference type="AlphaFoldDB" id="A0AAN7DPT3"/>
<accession>A0AAN7DPT3</accession>
<dbReference type="Proteomes" id="UP001304243">
    <property type="component" value="Unassembled WGS sequence"/>
</dbReference>
<dbReference type="CDD" id="cd09171">
    <property type="entry name" value="PLDc_vPLD6_like"/>
    <property type="match status" value="1"/>
</dbReference>
<dbReference type="Pfam" id="PF13091">
    <property type="entry name" value="PLDc_2"/>
    <property type="match status" value="1"/>
</dbReference>
<dbReference type="PANTHER" id="PTHR43856">
    <property type="entry name" value="CARDIOLIPIN HYDROLASE"/>
    <property type="match status" value="1"/>
</dbReference>
<feature type="domain" description="PLD phosphodiesterase" evidence="7">
    <location>
        <begin position="349"/>
        <end position="376"/>
    </location>
</feature>
<sequence length="407" mass="44995">MDHLYQLLCIPKAPSLQISDLKTGNFNQFLDVSMKSSASIEKNRQLKNDAAKEFAKLVAAKSHSPSNTMRTINDIFKSASGACHLDRERALIDWLQVCVSTAVEFALDPEKAQPVHNEKPLPTPASPKKQTSAKKGKKQQPQEDDEYELETDVSWEEDDGDRYDMIGSSDDDYVPSMEDGVIPSKPRPSRKSGNGTTPAKKVPRKKKNQDQVVPPSPPKNNKEATIPIIKEGAGPKALQKYFADLEHVDPGFKSTSDAVLPGGYFARAFFFPSKDSFNAFLSVLYSATKTIDICVFAFTDDDVADALIAAKKRGVAIKIITDNQQAAGKGADAKRLQESYGIPFKTDNTTGYMHNKFAIVDSATLINGSFNWSKGARFKNRENVLITNIPICIKEFQGQFDSLWAEF</sequence>
<dbReference type="Gene3D" id="3.30.870.10">
    <property type="entry name" value="Endonuclease Chain A"/>
    <property type="match status" value="1"/>
</dbReference>
<comment type="similarity">
    <text evidence="4">Belongs to the phospholipase D family. MitoPLD/Zucchini subfamily.</text>
</comment>